<evidence type="ECO:0008006" key="3">
    <source>
        <dbReference type="Google" id="ProtNLM"/>
    </source>
</evidence>
<dbReference type="InterPro" id="IPR019694">
    <property type="entry name" value="Phage_HP1_Orf23"/>
</dbReference>
<organism evidence="1 2">
    <name type="scientific">Elysia marginata</name>
    <dbReference type="NCBI Taxonomy" id="1093978"/>
    <lineage>
        <taxon>Eukaryota</taxon>
        <taxon>Metazoa</taxon>
        <taxon>Spiralia</taxon>
        <taxon>Lophotrochozoa</taxon>
        <taxon>Mollusca</taxon>
        <taxon>Gastropoda</taxon>
        <taxon>Heterobranchia</taxon>
        <taxon>Euthyneura</taxon>
        <taxon>Panpulmonata</taxon>
        <taxon>Sacoglossa</taxon>
        <taxon>Placobranchoidea</taxon>
        <taxon>Plakobranchidae</taxon>
        <taxon>Elysia</taxon>
    </lineage>
</organism>
<gene>
    <name evidence="1" type="ORF">ElyMa_002564800</name>
</gene>
<dbReference type="AlphaFoldDB" id="A0AAV4GYH9"/>
<proteinExistence type="predicted"/>
<comment type="caution">
    <text evidence="1">The sequence shown here is derived from an EMBL/GenBank/DDBJ whole genome shotgun (WGS) entry which is preliminary data.</text>
</comment>
<keyword evidence="2" id="KW-1185">Reference proteome</keyword>
<reference evidence="1 2" key="1">
    <citation type="journal article" date="2021" name="Elife">
        <title>Chloroplast acquisition without the gene transfer in kleptoplastic sea slugs, Plakobranchus ocellatus.</title>
        <authorList>
            <person name="Maeda T."/>
            <person name="Takahashi S."/>
            <person name="Yoshida T."/>
            <person name="Shimamura S."/>
            <person name="Takaki Y."/>
            <person name="Nagai Y."/>
            <person name="Toyoda A."/>
            <person name="Suzuki Y."/>
            <person name="Arimoto A."/>
            <person name="Ishii H."/>
            <person name="Satoh N."/>
            <person name="Nishiyama T."/>
            <person name="Hasebe M."/>
            <person name="Maruyama T."/>
            <person name="Minagawa J."/>
            <person name="Obokata J."/>
            <person name="Shigenobu S."/>
        </authorList>
    </citation>
    <scope>NUCLEOTIDE SEQUENCE [LARGE SCALE GENOMIC DNA]</scope>
</reference>
<dbReference type="EMBL" id="BMAT01005280">
    <property type="protein sequence ID" value="GFR90309.1"/>
    <property type="molecule type" value="Genomic_DNA"/>
</dbReference>
<protein>
    <recommendedName>
        <fullName evidence="3">Tail sheath protein C-terminal domain-containing protein</fullName>
    </recommendedName>
</protein>
<sequence length="415" mass="45488">MSFEGVINKKGASGLYNKETSSDNVFGLIAGAVAVSGADNFSLSKVYKFLQLKDAEAIGITANYDNTNKVLLHYHIDAFFRLNPNGELFLYGVAQSTTMKDMCDKTKGHIVSLVKSEIAERRIRGIGVVRNPSTPYSPIITNGINKDVVDAVPKAQEVINDLFSESIYLDNIVIEGRDLDTSISAVKDLRTLDAPQVSVTILQDPDIAAKKAEYAKTAAVGTILASIGVRKVSESIGSVQIEDYPQQFQGRSDFPLGSGDSFLKVALSNGTKGSSLTLAEQQLLTERAYIYGGSFEGYAGIFLNDSPTCADANNDFSYIENTRVWNKAARFVRAVLIPKVRSKIAYDADDNVEPLLVQNWINLVENRLQLMVSSEDITDSDFSIEEAEKNKPVKTKLKVSLYGIAREIENELILQ</sequence>
<evidence type="ECO:0000313" key="2">
    <source>
        <dbReference type="Proteomes" id="UP000762676"/>
    </source>
</evidence>
<dbReference type="Pfam" id="PF10758">
    <property type="entry name" value="DUF2586"/>
    <property type="match status" value="1"/>
</dbReference>
<evidence type="ECO:0000313" key="1">
    <source>
        <dbReference type="EMBL" id="GFR90309.1"/>
    </source>
</evidence>
<accession>A0AAV4GYH9</accession>
<name>A0AAV4GYH9_9GAST</name>
<dbReference type="Proteomes" id="UP000762676">
    <property type="component" value="Unassembled WGS sequence"/>
</dbReference>